<dbReference type="EMBL" id="LRGB01025497">
    <property type="protein sequence ID" value="KZR96275.1"/>
    <property type="molecule type" value="Genomic_DNA"/>
</dbReference>
<evidence type="ECO:0000313" key="2">
    <source>
        <dbReference type="Proteomes" id="UP000076858"/>
    </source>
</evidence>
<evidence type="ECO:0000313" key="1">
    <source>
        <dbReference type="EMBL" id="KZR96275.1"/>
    </source>
</evidence>
<name>A0A164DZP0_9CRUS</name>
<proteinExistence type="predicted"/>
<comment type="caution">
    <text evidence="1">The sequence shown here is derived from an EMBL/GenBank/DDBJ whole genome shotgun (WGS) entry which is preliminary data.</text>
</comment>
<organism evidence="1 2">
    <name type="scientific">Daphnia magna</name>
    <dbReference type="NCBI Taxonomy" id="35525"/>
    <lineage>
        <taxon>Eukaryota</taxon>
        <taxon>Metazoa</taxon>
        <taxon>Ecdysozoa</taxon>
        <taxon>Arthropoda</taxon>
        <taxon>Crustacea</taxon>
        <taxon>Branchiopoda</taxon>
        <taxon>Diplostraca</taxon>
        <taxon>Cladocera</taxon>
        <taxon>Anomopoda</taxon>
        <taxon>Daphniidae</taxon>
        <taxon>Daphnia</taxon>
    </lineage>
</organism>
<protein>
    <submittedName>
        <fullName evidence="1">Uncharacterized protein</fullName>
    </submittedName>
</protein>
<sequence length="52" mass="5556">MADIAAAMNEHSQGVSLVHETLSATNIFVTASNFATYPNQKSEAINCLFLAI</sequence>
<gene>
    <name evidence="1" type="ORF">APZ42_009477</name>
</gene>
<dbReference type="Proteomes" id="UP000076858">
    <property type="component" value="Unassembled WGS sequence"/>
</dbReference>
<dbReference type="AlphaFoldDB" id="A0A164DZP0"/>
<keyword evidence="2" id="KW-1185">Reference proteome</keyword>
<reference evidence="1 2" key="1">
    <citation type="submission" date="2016-03" db="EMBL/GenBank/DDBJ databases">
        <title>EvidentialGene: Evidence-directed Construction of Genes on Genomes.</title>
        <authorList>
            <person name="Gilbert D.G."/>
            <person name="Choi J.-H."/>
            <person name="Mockaitis K."/>
            <person name="Colbourne J."/>
            <person name="Pfrender M."/>
        </authorList>
    </citation>
    <scope>NUCLEOTIDE SEQUENCE [LARGE SCALE GENOMIC DNA]</scope>
    <source>
        <strain evidence="1 2">Xinb3</strain>
        <tissue evidence="1">Complete organism</tissue>
    </source>
</reference>
<accession>A0A164DZP0</accession>